<proteinExistence type="predicted"/>
<comment type="caution">
    <text evidence="1">The sequence shown here is derived from an EMBL/GenBank/DDBJ whole genome shotgun (WGS) entry which is preliminary data.</text>
</comment>
<evidence type="ECO:0000313" key="2">
    <source>
        <dbReference type="Proteomes" id="UP000183940"/>
    </source>
</evidence>
<evidence type="ECO:0000313" key="1">
    <source>
        <dbReference type="EMBL" id="OJJ16906.1"/>
    </source>
</evidence>
<reference evidence="1" key="1">
    <citation type="submission" date="2016-10" db="EMBL/GenBank/DDBJ databases">
        <title>CRISPR-Cas defence system in Roseofilum reptotaenium: evidence of a bacteriophage-cyanobacterium arms race in the coral black band disease.</title>
        <authorList>
            <person name="Buerger P."/>
            <person name="Wood-Charlson E.M."/>
            <person name="Weynberg K.D."/>
            <person name="Willis B."/>
            <person name="Van Oppen M.J."/>
        </authorList>
    </citation>
    <scope>NUCLEOTIDE SEQUENCE [LARGE SCALE GENOMIC DNA]</scope>
    <source>
        <strain evidence="1">AO1-A</strain>
    </source>
</reference>
<dbReference type="AlphaFoldDB" id="A0A1L9QKK4"/>
<gene>
    <name evidence="1" type="ORF">BI308_23095</name>
</gene>
<sequence length="105" mass="12276">METFPPQISPPEKGQQMILKTLDNEFHNLTFYSQFRVEQADRQEWAIEAYCPHDQSWYPLHVGDSEESEEKILENLLACFSSSLKNNIRLSTLIQVLEEGEEQDD</sequence>
<protein>
    <submittedName>
        <fullName evidence="1">Uncharacterized protein</fullName>
    </submittedName>
</protein>
<dbReference type="EMBL" id="MLAW01000061">
    <property type="protein sequence ID" value="OJJ16906.1"/>
    <property type="molecule type" value="Genomic_DNA"/>
</dbReference>
<dbReference type="STRING" id="1925591.BI308_23095"/>
<organism evidence="1 2">
    <name type="scientific">Roseofilum reptotaenium AO1-A</name>
    <dbReference type="NCBI Taxonomy" id="1925591"/>
    <lineage>
        <taxon>Bacteria</taxon>
        <taxon>Bacillati</taxon>
        <taxon>Cyanobacteriota</taxon>
        <taxon>Cyanophyceae</taxon>
        <taxon>Desertifilales</taxon>
        <taxon>Desertifilaceae</taxon>
        <taxon>Roseofilum</taxon>
    </lineage>
</organism>
<accession>A0A1L9QKK4</accession>
<dbReference type="Proteomes" id="UP000183940">
    <property type="component" value="Unassembled WGS sequence"/>
</dbReference>
<name>A0A1L9QKK4_9CYAN</name>
<keyword evidence="2" id="KW-1185">Reference proteome</keyword>